<dbReference type="Proteomes" id="UP000004826">
    <property type="component" value="Unassembled WGS sequence"/>
</dbReference>
<dbReference type="HOGENOM" id="CLU_2620650_0_0_9"/>
<evidence type="ECO:0000256" key="1">
    <source>
        <dbReference type="SAM" id="Phobius"/>
    </source>
</evidence>
<sequence>MYLFLSWRGGVCYQLEILHFLAEYPFCSLTAPLGRMKLEISRFLHSIFFIFLTKLICLIVSQKRAKKIGVRLKKYCEI</sequence>
<keyword evidence="1" id="KW-1133">Transmembrane helix</keyword>
<protein>
    <submittedName>
        <fullName evidence="2">Uncharacterized protein</fullName>
    </submittedName>
</protein>
<keyword evidence="1" id="KW-0812">Transmembrane</keyword>
<name>F2CG61_STRSA</name>
<reference evidence="2 3" key="1">
    <citation type="submission" date="2011-02" db="EMBL/GenBank/DDBJ databases">
        <authorList>
            <person name="Muzny D."/>
            <person name="Qin X."/>
            <person name="Deng J."/>
            <person name="Jiang H."/>
            <person name="Liu Y."/>
            <person name="Qu J."/>
            <person name="Song X.-Z."/>
            <person name="Zhang L."/>
            <person name="Thornton R."/>
            <person name="Coyle M."/>
            <person name="Francisco L."/>
            <person name="Jackson L."/>
            <person name="Javaid M."/>
            <person name="Korchina V."/>
            <person name="Kovar C."/>
            <person name="Mata R."/>
            <person name="Mathew T."/>
            <person name="Ngo R."/>
            <person name="Nguyen L."/>
            <person name="Nguyen N."/>
            <person name="Okwuonu G."/>
            <person name="Ongeri F."/>
            <person name="Pham C."/>
            <person name="Simmons D."/>
            <person name="Wilczek-Boney K."/>
            <person name="Hale W."/>
            <person name="Jakkamsetti A."/>
            <person name="Pham P."/>
            <person name="Ruth R."/>
            <person name="San Lucas F."/>
            <person name="Warren J."/>
            <person name="Zhang J."/>
            <person name="Zhao Z."/>
            <person name="Zhou C."/>
            <person name="Zhu D."/>
            <person name="Lee S."/>
            <person name="Bess C."/>
            <person name="Blankenburg K."/>
            <person name="Forbes L."/>
            <person name="Fu Q."/>
            <person name="Gubbala S."/>
            <person name="Hirani K."/>
            <person name="Jayaseelan J.C."/>
            <person name="Lara F."/>
            <person name="Munidasa M."/>
            <person name="Palculict T."/>
            <person name="Patil S."/>
            <person name="Pu L.-L."/>
            <person name="Saada N."/>
            <person name="Tang L."/>
            <person name="Weissenberger G."/>
            <person name="Zhu Y."/>
            <person name="Hemphill L."/>
            <person name="Shang Y."/>
            <person name="Youmans B."/>
            <person name="Ayvaz T."/>
            <person name="Ross M."/>
            <person name="Santibanez J."/>
            <person name="Aqrawi P."/>
            <person name="Gross S."/>
            <person name="Joshi V."/>
            <person name="Fowler G."/>
            <person name="Nazareth L."/>
            <person name="Reid J."/>
            <person name="Worley K."/>
            <person name="Petrosino J."/>
            <person name="Highlander S."/>
            <person name="Gibbs R."/>
        </authorList>
    </citation>
    <scope>NUCLEOTIDE SEQUENCE [LARGE SCALE GENOMIC DNA]</scope>
    <source>
        <strain evidence="2 3">SK408</strain>
    </source>
</reference>
<dbReference type="EMBL" id="AFBE01000010">
    <property type="protein sequence ID" value="EGF18330.1"/>
    <property type="molecule type" value="Genomic_DNA"/>
</dbReference>
<evidence type="ECO:0000313" key="3">
    <source>
        <dbReference type="Proteomes" id="UP000004826"/>
    </source>
</evidence>
<gene>
    <name evidence="2" type="ORF">HMPREF9391_1638</name>
</gene>
<organism evidence="2 3">
    <name type="scientific">Streptococcus sanguinis SK408</name>
    <dbReference type="NCBI Taxonomy" id="888818"/>
    <lineage>
        <taxon>Bacteria</taxon>
        <taxon>Bacillati</taxon>
        <taxon>Bacillota</taxon>
        <taxon>Bacilli</taxon>
        <taxon>Lactobacillales</taxon>
        <taxon>Streptococcaceae</taxon>
        <taxon>Streptococcus</taxon>
    </lineage>
</organism>
<evidence type="ECO:0000313" key="2">
    <source>
        <dbReference type="EMBL" id="EGF18330.1"/>
    </source>
</evidence>
<keyword evidence="1" id="KW-0472">Membrane</keyword>
<comment type="caution">
    <text evidence="2">The sequence shown here is derived from an EMBL/GenBank/DDBJ whole genome shotgun (WGS) entry which is preliminary data.</text>
</comment>
<proteinExistence type="predicted"/>
<feature type="transmembrane region" description="Helical" evidence="1">
    <location>
        <begin position="43"/>
        <end position="61"/>
    </location>
</feature>
<accession>F2CG61</accession>
<dbReference type="AlphaFoldDB" id="F2CG61"/>